<feature type="compositionally biased region" description="Polar residues" evidence="1">
    <location>
        <begin position="385"/>
        <end position="398"/>
    </location>
</feature>
<keyword evidence="4" id="KW-1185">Reference proteome</keyword>
<feature type="compositionally biased region" description="Low complexity" evidence="1">
    <location>
        <begin position="542"/>
        <end position="551"/>
    </location>
</feature>
<dbReference type="EMBL" id="CAXKWB010009889">
    <property type="protein sequence ID" value="CAL4096275.1"/>
    <property type="molecule type" value="Genomic_DNA"/>
</dbReference>
<evidence type="ECO:0000313" key="3">
    <source>
        <dbReference type="EMBL" id="CAL4096275.1"/>
    </source>
</evidence>
<feature type="chain" id="PRO_5043785812" evidence="2">
    <location>
        <begin position="27"/>
        <end position="808"/>
    </location>
</feature>
<reference evidence="3 4" key="1">
    <citation type="submission" date="2024-05" db="EMBL/GenBank/DDBJ databases">
        <authorList>
            <person name="Wallberg A."/>
        </authorList>
    </citation>
    <scope>NUCLEOTIDE SEQUENCE [LARGE SCALE GENOMIC DNA]</scope>
</reference>
<accession>A0AAV2QQN9</accession>
<feature type="compositionally biased region" description="Basic and acidic residues" evidence="1">
    <location>
        <begin position="317"/>
        <end position="327"/>
    </location>
</feature>
<protein>
    <submittedName>
        <fullName evidence="3">Uncharacterized protein</fullName>
    </submittedName>
</protein>
<feature type="region of interest" description="Disordered" evidence="1">
    <location>
        <begin position="239"/>
        <end position="435"/>
    </location>
</feature>
<feature type="region of interest" description="Disordered" evidence="1">
    <location>
        <begin position="649"/>
        <end position="697"/>
    </location>
</feature>
<feature type="compositionally biased region" description="Low complexity" evidence="1">
    <location>
        <begin position="579"/>
        <end position="591"/>
    </location>
</feature>
<keyword evidence="2" id="KW-0732">Signal</keyword>
<feature type="compositionally biased region" description="Polar residues" evidence="1">
    <location>
        <begin position="275"/>
        <end position="288"/>
    </location>
</feature>
<dbReference type="AlphaFoldDB" id="A0AAV2QQN9"/>
<sequence>MGAMTCHRGAMLVTLILVATAASCHGARPSSSLADMLMAGHSGEVFLVEEKDIPNLKIPKPLKSWSTLKPSIPKPVLVGSGLNVGVGLNIEDPDDGLEMLGPVLILGNNLRRRRQHHSESNITNETDELATDTPIETTINPFNNGLEENDYETTLGPLLFDRRISSTAPPPTPDESTLNLTDVYDTTIKDNSDTESNVAIETASNIVSAPEFQEITVGTKVNLGGPKVTGEVIPVELKSNPQVEKEHKSEGGIELNSDREDDQITSVSDRPERPGTSSLLGSLLNWWTETPEKPLQKRPQRPESPERPLQERPQIFRPERPGIRPERPGTQSGERPEFRPFTFRPRPRPTENRPDILPPRPTENRPDILPPRLRLPPIVADPISDITTNRPLDTTIISDDSPAEEPPLRSPIRFTSRPRPTGLLNKPSSRPGFLPSKPVIESGFQGIRDEFGNTRPAGLFRPGAPEEINDNDYDSDALPPSLPNLKIIPFVAADALTNQPEGNIDSFAGDDFRISLQEEPATTTTTTTTTEASIRRPFVPGIRRPPILPARRPLRPDANGRPNINGRPNSTGRPSPFAPGQRPTRPGTRRPFLPPRNTPRDKITSEENSIAPSSTTPSSPPILRFTSKKPATEFTLLPVEKTTIFVQPEPEEEVTTDDLPSIESNTVNTPEGPLRLPGPIITKTTESSSSSSISSKPIKTDDISNLFLQDIFGQPEGTKRPPVRFIPASSKPITPTKTRTPLPAIPSLITNLFPLAPDPIVAQGLLKLSGCNIYGRMYNIDDRISELSAKCKECRCTPVGVQCLPVCA</sequence>
<gene>
    <name evidence="3" type="ORF">MNOR_LOCUS15657</name>
</gene>
<feature type="signal peptide" evidence="2">
    <location>
        <begin position="1"/>
        <end position="26"/>
    </location>
</feature>
<dbReference type="Proteomes" id="UP001497623">
    <property type="component" value="Unassembled WGS sequence"/>
</dbReference>
<comment type="caution">
    <text evidence="3">The sequence shown here is derived from an EMBL/GenBank/DDBJ whole genome shotgun (WGS) entry which is preliminary data.</text>
</comment>
<proteinExistence type="predicted"/>
<evidence type="ECO:0000313" key="4">
    <source>
        <dbReference type="Proteomes" id="UP001497623"/>
    </source>
</evidence>
<feature type="compositionally biased region" description="Low complexity" evidence="1">
    <location>
        <begin position="679"/>
        <end position="697"/>
    </location>
</feature>
<name>A0AAV2QQN9_MEGNR</name>
<organism evidence="3 4">
    <name type="scientific">Meganyctiphanes norvegica</name>
    <name type="common">Northern krill</name>
    <name type="synonym">Thysanopoda norvegica</name>
    <dbReference type="NCBI Taxonomy" id="48144"/>
    <lineage>
        <taxon>Eukaryota</taxon>
        <taxon>Metazoa</taxon>
        <taxon>Ecdysozoa</taxon>
        <taxon>Arthropoda</taxon>
        <taxon>Crustacea</taxon>
        <taxon>Multicrustacea</taxon>
        <taxon>Malacostraca</taxon>
        <taxon>Eumalacostraca</taxon>
        <taxon>Eucarida</taxon>
        <taxon>Euphausiacea</taxon>
        <taxon>Euphausiidae</taxon>
        <taxon>Meganyctiphanes</taxon>
    </lineage>
</organism>
<feature type="region of interest" description="Disordered" evidence="1">
    <location>
        <begin position="518"/>
        <end position="625"/>
    </location>
</feature>
<evidence type="ECO:0000256" key="2">
    <source>
        <dbReference type="SAM" id="SignalP"/>
    </source>
</evidence>
<feature type="compositionally biased region" description="Basic and acidic residues" evidence="1">
    <location>
        <begin position="290"/>
        <end position="310"/>
    </location>
</feature>
<evidence type="ECO:0000256" key="1">
    <source>
        <dbReference type="SAM" id="MobiDB-lite"/>
    </source>
</evidence>